<comment type="caution">
    <text evidence="1">The sequence shown here is derived from an EMBL/GenBank/DDBJ whole genome shotgun (WGS) entry which is preliminary data.</text>
</comment>
<proteinExistence type="predicted"/>
<evidence type="ECO:0000313" key="1">
    <source>
        <dbReference type="EMBL" id="KKQ98212.1"/>
    </source>
</evidence>
<protein>
    <submittedName>
        <fullName evidence="1">Uncharacterized protein</fullName>
    </submittedName>
</protein>
<accession>A0A0G0M4I8</accession>
<gene>
    <name evidence="1" type="ORF">UT23_C0004G0051</name>
</gene>
<name>A0A0G0M4I8_9BACT</name>
<dbReference type="EMBL" id="LBWA01000004">
    <property type="protein sequence ID" value="KKQ98212.1"/>
    <property type="molecule type" value="Genomic_DNA"/>
</dbReference>
<reference evidence="1 2" key="1">
    <citation type="journal article" date="2015" name="Nature">
        <title>rRNA introns, odd ribosomes, and small enigmatic genomes across a large radiation of phyla.</title>
        <authorList>
            <person name="Brown C.T."/>
            <person name="Hug L.A."/>
            <person name="Thomas B.C."/>
            <person name="Sharon I."/>
            <person name="Castelle C.J."/>
            <person name="Singh A."/>
            <person name="Wilkins M.J."/>
            <person name="Williams K.H."/>
            <person name="Banfield J.F."/>
        </authorList>
    </citation>
    <scope>NUCLEOTIDE SEQUENCE [LARGE SCALE GENOMIC DNA]</scope>
</reference>
<sequence length="47" mass="5741">MTHDYIVNLYFERAHIFQLIYMTERDKLKKGNNKKKIDALKKSLERV</sequence>
<evidence type="ECO:0000313" key="2">
    <source>
        <dbReference type="Proteomes" id="UP000034325"/>
    </source>
</evidence>
<dbReference type="Proteomes" id="UP000034325">
    <property type="component" value="Unassembled WGS sequence"/>
</dbReference>
<dbReference type="AlphaFoldDB" id="A0A0G0M4I8"/>
<organism evidence="1 2">
    <name type="scientific">Candidatus Woesebacteria bacterium GW2011_GWA1_39_12</name>
    <dbReference type="NCBI Taxonomy" id="1618549"/>
    <lineage>
        <taxon>Bacteria</taxon>
        <taxon>Candidatus Woeseibacteriota</taxon>
    </lineage>
</organism>